<evidence type="ECO:0000256" key="5">
    <source>
        <dbReference type="ARBA" id="ARBA00023125"/>
    </source>
</evidence>
<keyword evidence="1 7" id="KW-0963">Cytoplasm</keyword>
<proteinExistence type="inferred from homology"/>
<evidence type="ECO:0000256" key="4">
    <source>
        <dbReference type="ARBA" id="ARBA00023082"/>
    </source>
</evidence>
<dbReference type="SUPFAM" id="SSF88659">
    <property type="entry name" value="Sigma3 and sigma4 domains of RNA polymerase sigma factors"/>
    <property type="match status" value="1"/>
</dbReference>
<dbReference type="PROSITE" id="PS00715">
    <property type="entry name" value="SIGMA70_1"/>
    <property type="match status" value="1"/>
</dbReference>
<comment type="subunit">
    <text evidence="7">Interacts with the RNA polymerase core enzyme.</text>
</comment>
<keyword evidence="13" id="KW-1185">Reference proteome</keyword>
<dbReference type="InterPro" id="IPR009042">
    <property type="entry name" value="RNA_pol_sigma70_r1_2"/>
</dbReference>
<dbReference type="InterPro" id="IPR007627">
    <property type="entry name" value="RNA_pol_sigma70_r2"/>
</dbReference>
<dbReference type="PRINTS" id="PR00046">
    <property type="entry name" value="SIGMA70FCT"/>
</dbReference>
<keyword evidence="2 7" id="KW-0805">Transcription regulation</keyword>
<evidence type="ECO:0000256" key="1">
    <source>
        <dbReference type="ARBA" id="ARBA00022490"/>
    </source>
</evidence>
<dbReference type="Gene3D" id="1.10.10.10">
    <property type="entry name" value="Winged helix-like DNA-binding domain superfamily/Winged helix DNA-binding domain"/>
    <property type="match status" value="1"/>
</dbReference>
<accession>A0A2U9T0Y5</accession>
<evidence type="ECO:0000256" key="6">
    <source>
        <dbReference type="ARBA" id="ARBA00023163"/>
    </source>
</evidence>
<dbReference type="GO" id="GO:0009408">
    <property type="term" value="P:response to heat"/>
    <property type="evidence" value="ECO:0007669"/>
    <property type="project" value="UniProtKB-UniRule"/>
</dbReference>
<dbReference type="GO" id="GO:0005737">
    <property type="term" value="C:cytoplasm"/>
    <property type="evidence" value="ECO:0007669"/>
    <property type="project" value="UniProtKB-SubCell"/>
</dbReference>
<dbReference type="EMBL" id="CP029843">
    <property type="protein sequence ID" value="AWV06083.1"/>
    <property type="molecule type" value="Genomic_DNA"/>
</dbReference>
<feature type="region of interest" description="Sigma-70 factor domain-4" evidence="7">
    <location>
        <begin position="236"/>
        <end position="288"/>
    </location>
</feature>
<dbReference type="KEGG" id="lmb:C9I47_0358"/>
<dbReference type="Pfam" id="PF00140">
    <property type="entry name" value="Sigma70_r1_2"/>
    <property type="match status" value="1"/>
</dbReference>
<dbReference type="OrthoDB" id="9809557at2"/>
<name>A0A2U9T0Y5_9GAMM</name>
<sequence length="292" mass="33174">MNQTPTATALIANNLPVPSALGSLDAYIGAVYQIPVLSAEDEQDLARRFRDDEDLDAARELVHSHLRFVVHVARGYNGYGLQLGDLIQEGNIGLMKAVKRFDPEQGVRLVSFAVHWIRAEMHEFILKNWRIVKVATTKAQRKLFFNLRKSKKRLGWLNAEEVRTVAADLNVSEREVLEMESRLSGRDVGFDAPADEDDERTPPSPSAYLRTDAEDPSQLYEREDEEDNQLQLLREGMAGLDERSRDIVKRRWLDGDNKVTLQELADEYGVSAERIRQIEANALKKMKALFVA</sequence>
<reference evidence="12 13" key="1">
    <citation type="submission" date="2018-05" db="EMBL/GenBank/DDBJ databases">
        <title>The complete genome of Lysobacter maris HZ9B, a marine bacterium antagonistic against terrestrial plant pathogens.</title>
        <authorList>
            <person name="Zhang X.-Q."/>
        </authorList>
    </citation>
    <scope>NUCLEOTIDE SEQUENCE [LARGE SCALE GENOMIC DNA]</scope>
    <source>
        <strain evidence="12 13">HZ9B</strain>
    </source>
</reference>
<dbReference type="PANTHER" id="PTHR30376:SF3">
    <property type="entry name" value="RNA POLYMERASE SIGMA FACTOR RPOH"/>
    <property type="match status" value="1"/>
</dbReference>
<dbReference type="FunFam" id="1.10.10.10:FF:000285">
    <property type="entry name" value="RNA polymerase sigma factor RpoH"/>
    <property type="match status" value="1"/>
</dbReference>
<dbReference type="NCBIfam" id="NF005143">
    <property type="entry name" value="PRK06596.1"/>
    <property type="match status" value="1"/>
</dbReference>
<evidence type="ECO:0000313" key="13">
    <source>
        <dbReference type="Proteomes" id="UP000249447"/>
    </source>
</evidence>
<dbReference type="InterPro" id="IPR000943">
    <property type="entry name" value="RNA_pol_sigma70"/>
</dbReference>
<feature type="domain" description="RNA polymerase sigma-70" evidence="10">
    <location>
        <begin position="85"/>
        <end position="98"/>
    </location>
</feature>
<organism evidence="12 13">
    <name type="scientific">Marilutibacter maris</name>
    <dbReference type="NCBI Taxonomy" id="1605891"/>
    <lineage>
        <taxon>Bacteria</taxon>
        <taxon>Pseudomonadati</taxon>
        <taxon>Pseudomonadota</taxon>
        <taxon>Gammaproteobacteria</taxon>
        <taxon>Lysobacterales</taxon>
        <taxon>Lysobacteraceae</taxon>
        <taxon>Marilutibacter</taxon>
    </lineage>
</organism>
<dbReference type="InterPro" id="IPR007630">
    <property type="entry name" value="RNA_pol_sigma70_r4"/>
</dbReference>
<dbReference type="GO" id="GO:0003677">
    <property type="term" value="F:DNA binding"/>
    <property type="evidence" value="ECO:0007669"/>
    <property type="project" value="UniProtKB-UniRule"/>
</dbReference>
<evidence type="ECO:0000259" key="11">
    <source>
        <dbReference type="PROSITE" id="PS00716"/>
    </source>
</evidence>
<dbReference type="Pfam" id="PF04545">
    <property type="entry name" value="Sigma70_r4"/>
    <property type="match status" value="1"/>
</dbReference>
<dbReference type="InterPro" id="IPR013324">
    <property type="entry name" value="RNA_pol_sigma_r3/r4-like"/>
</dbReference>
<keyword evidence="6 7" id="KW-0804">Transcription</keyword>
<dbReference type="InterPro" id="IPR013325">
    <property type="entry name" value="RNA_pol_sigma_r2"/>
</dbReference>
<evidence type="ECO:0000256" key="8">
    <source>
        <dbReference type="NCBIfam" id="TIGR02392"/>
    </source>
</evidence>
<dbReference type="AlphaFoldDB" id="A0A2U9T0Y5"/>
<dbReference type="CDD" id="cd06171">
    <property type="entry name" value="Sigma70_r4"/>
    <property type="match status" value="1"/>
</dbReference>
<dbReference type="NCBIfam" id="TIGR02937">
    <property type="entry name" value="sigma70-ECF"/>
    <property type="match status" value="1"/>
</dbReference>
<feature type="region of interest" description="Sigma-70 factor domain-2" evidence="7">
    <location>
        <begin position="61"/>
        <end position="130"/>
    </location>
</feature>
<dbReference type="InterPro" id="IPR036388">
    <property type="entry name" value="WH-like_DNA-bd_sf"/>
</dbReference>
<feature type="short sequence motif" description="Interaction with polymerase core subunit RpoC" evidence="7">
    <location>
        <begin position="85"/>
        <end position="88"/>
    </location>
</feature>
<dbReference type="PIRSF" id="PIRSF000770">
    <property type="entry name" value="RNA_pol_sigma-SigE/K"/>
    <property type="match status" value="1"/>
</dbReference>
<keyword evidence="5 7" id="KW-0238">DNA-binding</keyword>
<keyword evidence="3 7" id="KW-0346">Stress response</keyword>
<evidence type="ECO:0000256" key="3">
    <source>
        <dbReference type="ARBA" id="ARBA00023016"/>
    </source>
</evidence>
<dbReference type="Gene3D" id="1.10.601.10">
    <property type="entry name" value="RNA Polymerase Primary Sigma Factor"/>
    <property type="match status" value="1"/>
</dbReference>
<evidence type="ECO:0000256" key="7">
    <source>
        <dbReference type="HAMAP-Rule" id="MF_00961"/>
    </source>
</evidence>
<dbReference type="Pfam" id="PF04542">
    <property type="entry name" value="Sigma70_r2"/>
    <property type="match status" value="1"/>
</dbReference>
<gene>
    <name evidence="7" type="primary">rpoH</name>
    <name evidence="12" type="ORF">C9I47_0358</name>
</gene>
<dbReference type="GO" id="GO:0006352">
    <property type="term" value="P:DNA-templated transcription initiation"/>
    <property type="evidence" value="ECO:0007669"/>
    <property type="project" value="UniProtKB-UniRule"/>
</dbReference>
<dbReference type="NCBIfam" id="TIGR02392">
    <property type="entry name" value="rpoH_proteo"/>
    <property type="match status" value="1"/>
</dbReference>
<evidence type="ECO:0000256" key="2">
    <source>
        <dbReference type="ARBA" id="ARBA00023015"/>
    </source>
</evidence>
<feature type="domain" description="RNA polymerase sigma-70" evidence="11">
    <location>
        <begin position="260"/>
        <end position="286"/>
    </location>
</feature>
<dbReference type="HAMAP" id="MF_00961">
    <property type="entry name" value="Sigma70_RpoH"/>
    <property type="match status" value="1"/>
</dbReference>
<dbReference type="InterPro" id="IPR014284">
    <property type="entry name" value="RNA_pol_sigma-70_dom"/>
</dbReference>
<dbReference type="PROSITE" id="PS00716">
    <property type="entry name" value="SIGMA70_2"/>
    <property type="match status" value="1"/>
</dbReference>
<dbReference type="PANTHER" id="PTHR30376">
    <property type="entry name" value="SIGMA FACTOR RPOH HEAT SHOCK RELATED"/>
    <property type="match status" value="1"/>
</dbReference>
<dbReference type="Proteomes" id="UP000249447">
    <property type="component" value="Chromosome"/>
</dbReference>
<feature type="region of interest" description="Disordered" evidence="9">
    <location>
        <begin position="187"/>
        <end position="211"/>
    </location>
</feature>
<dbReference type="GO" id="GO:0016987">
    <property type="term" value="F:sigma factor activity"/>
    <property type="evidence" value="ECO:0007669"/>
    <property type="project" value="UniProtKB-UniRule"/>
</dbReference>
<comment type="similarity">
    <text evidence="7">Belongs to the sigma-70 factor family. RpoH subfamily.</text>
</comment>
<keyword evidence="4 7" id="KW-0731">Sigma factor</keyword>
<comment type="function">
    <text evidence="7">Sigma factors are initiation factors that promote the attachment of RNA polymerase to specific initiation sites and are then released. This sigma factor is involved in regulation of expression of heat shock genes.</text>
</comment>
<dbReference type="InterPro" id="IPR012759">
    <property type="entry name" value="RNA_pol_sigma_RpoH_proteobac"/>
</dbReference>
<dbReference type="SUPFAM" id="SSF88946">
    <property type="entry name" value="Sigma2 domain of RNA polymerase sigma factors"/>
    <property type="match status" value="1"/>
</dbReference>
<evidence type="ECO:0000259" key="10">
    <source>
        <dbReference type="PROSITE" id="PS00715"/>
    </source>
</evidence>
<evidence type="ECO:0000313" key="12">
    <source>
        <dbReference type="EMBL" id="AWV06083.1"/>
    </source>
</evidence>
<feature type="DNA-binding region" description="H-T-H motif" evidence="7">
    <location>
        <begin position="261"/>
        <end position="280"/>
    </location>
</feature>
<dbReference type="RefSeq" id="WP_111265261.1">
    <property type="nucleotide sequence ID" value="NZ_CP029843.1"/>
</dbReference>
<protein>
    <recommendedName>
        <fullName evidence="7 8">RNA polymerase sigma factor RpoH</fullName>
    </recommendedName>
    <alternativeName>
        <fullName evidence="7">RNA polymerase sigma-32 factor</fullName>
    </alternativeName>
</protein>
<evidence type="ECO:0000256" key="9">
    <source>
        <dbReference type="SAM" id="MobiDB-lite"/>
    </source>
</evidence>
<dbReference type="InterPro" id="IPR050813">
    <property type="entry name" value="Sigma-70_Factor"/>
</dbReference>
<comment type="subcellular location">
    <subcellularLocation>
        <location evidence="7">Cytoplasm</location>
    </subcellularLocation>
</comment>